<gene>
    <name evidence="8" type="ORF">QIS74_00937</name>
</gene>
<dbReference type="GO" id="GO:0005351">
    <property type="term" value="F:carbohydrate:proton symporter activity"/>
    <property type="evidence" value="ECO:0007669"/>
    <property type="project" value="TreeGrafter"/>
</dbReference>
<dbReference type="InterPro" id="IPR005829">
    <property type="entry name" value="Sugar_transporter_CS"/>
</dbReference>
<dbReference type="EMBL" id="JASAOK010000001">
    <property type="protein sequence ID" value="KAK6227382.1"/>
    <property type="molecule type" value="Genomic_DNA"/>
</dbReference>
<evidence type="ECO:0000256" key="6">
    <source>
        <dbReference type="SAM" id="Phobius"/>
    </source>
</evidence>
<comment type="subcellular location">
    <subcellularLocation>
        <location evidence="1">Membrane</location>
        <topology evidence="1">Multi-pass membrane protein</topology>
    </subcellularLocation>
</comment>
<dbReference type="InterPro" id="IPR036259">
    <property type="entry name" value="MFS_trans_sf"/>
</dbReference>
<sequence>MTNHQTSYNIAIILFATLGSLTYGYSTSIIATTLGQPTFKQYFELLDAASSSAITGGLNGLYQAGGLFGVLSTAWASDRYGRKVSIGVYSIISILGGALQAGSVHIGMLMTARAITGLGIGVFILVGYSLASWVGVGFYFVNLHGAQWRLPLALQVIPPLALVLGIKRLPESPRWLIINARHEEALGILQKLHGDGAPESEDYVQHEFSTIRDQIEADSAHPTSWASLFKVRSYRKRLLVGFGTMFGAQCTGTQVINNYGPSLYASLGFSETNQLILAASWISFGVFCNYLNAKLLDWIGRRLCMGK</sequence>
<feature type="transmembrane region" description="Helical" evidence="6">
    <location>
        <begin position="238"/>
        <end position="256"/>
    </location>
</feature>
<feature type="transmembrane region" description="Helical" evidence="6">
    <location>
        <begin position="276"/>
        <end position="293"/>
    </location>
</feature>
<evidence type="ECO:0000256" key="1">
    <source>
        <dbReference type="ARBA" id="ARBA00004141"/>
    </source>
</evidence>
<comment type="caution">
    <text evidence="8">The sequence shown here is derived from an EMBL/GenBank/DDBJ whole genome shotgun (WGS) entry which is preliminary data.</text>
</comment>
<dbReference type="InterPro" id="IPR005828">
    <property type="entry name" value="MFS_sugar_transport-like"/>
</dbReference>
<dbReference type="PANTHER" id="PTHR48022:SF11">
    <property type="entry name" value="MONOSACCHARIDE TRANSPORTER (HXT8), PUTATIVE (AFU_ORTHOLOGUE AFUA_2G08120)-RELATED"/>
    <property type="match status" value="1"/>
</dbReference>
<organism evidence="8 9">
    <name type="scientific">Colletotrichum tabaci</name>
    <dbReference type="NCBI Taxonomy" id="1209068"/>
    <lineage>
        <taxon>Eukaryota</taxon>
        <taxon>Fungi</taxon>
        <taxon>Dikarya</taxon>
        <taxon>Ascomycota</taxon>
        <taxon>Pezizomycotina</taxon>
        <taxon>Sordariomycetes</taxon>
        <taxon>Hypocreomycetidae</taxon>
        <taxon>Glomerellales</taxon>
        <taxon>Glomerellaceae</taxon>
        <taxon>Colletotrichum</taxon>
        <taxon>Colletotrichum destructivum species complex</taxon>
    </lineage>
</organism>
<keyword evidence="4 6" id="KW-1133">Transmembrane helix</keyword>
<evidence type="ECO:0000256" key="5">
    <source>
        <dbReference type="ARBA" id="ARBA00023136"/>
    </source>
</evidence>
<dbReference type="GO" id="GO:0016020">
    <property type="term" value="C:membrane"/>
    <property type="evidence" value="ECO:0007669"/>
    <property type="project" value="UniProtKB-SubCell"/>
</dbReference>
<dbReference type="AlphaFoldDB" id="A0AAV9TUR7"/>
<feature type="transmembrane region" description="Helical" evidence="6">
    <location>
        <begin position="86"/>
        <end position="106"/>
    </location>
</feature>
<reference evidence="8 9" key="1">
    <citation type="submission" date="2023-04" db="EMBL/GenBank/DDBJ databases">
        <title>Colletotrichum tabacum stain YC1 causing leaf anthracnose on Nicotiana tabacum(L.) cv.</title>
        <authorList>
            <person name="Ji Z."/>
            <person name="Wang M."/>
            <person name="Zhang J."/>
            <person name="Wang N."/>
            <person name="Zhou Z."/>
        </authorList>
    </citation>
    <scope>NUCLEOTIDE SEQUENCE [LARGE SCALE GENOMIC DNA]</scope>
    <source>
        <strain evidence="8 9">YC1</strain>
    </source>
</reference>
<protein>
    <submittedName>
        <fullName evidence="8">High-affinity glucose transporter</fullName>
    </submittedName>
</protein>
<dbReference type="PROSITE" id="PS00216">
    <property type="entry name" value="SUGAR_TRANSPORT_1"/>
    <property type="match status" value="1"/>
</dbReference>
<comment type="similarity">
    <text evidence="2">Belongs to the major facilitator superfamily. Sugar transporter (TC 2.A.1.1) family.</text>
</comment>
<dbReference type="Gene3D" id="1.20.1250.20">
    <property type="entry name" value="MFS general substrate transporter like domains"/>
    <property type="match status" value="1"/>
</dbReference>
<dbReference type="InterPro" id="IPR050360">
    <property type="entry name" value="MFS_Sugar_Transporters"/>
</dbReference>
<keyword evidence="5 6" id="KW-0472">Membrane</keyword>
<accession>A0AAV9TUR7</accession>
<keyword evidence="9" id="KW-1185">Reference proteome</keyword>
<dbReference type="PROSITE" id="PS50850">
    <property type="entry name" value="MFS"/>
    <property type="match status" value="1"/>
</dbReference>
<feature type="transmembrane region" description="Helical" evidence="6">
    <location>
        <begin position="7"/>
        <end position="25"/>
    </location>
</feature>
<keyword evidence="8" id="KW-0813">Transport</keyword>
<evidence type="ECO:0000259" key="7">
    <source>
        <dbReference type="PROSITE" id="PS50850"/>
    </source>
</evidence>
<dbReference type="Proteomes" id="UP001327957">
    <property type="component" value="Unassembled WGS sequence"/>
</dbReference>
<dbReference type="InterPro" id="IPR020846">
    <property type="entry name" value="MFS_dom"/>
</dbReference>
<evidence type="ECO:0000256" key="2">
    <source>
        <dbReference type="ARBA" id="ARBA00010992"/>
    </source>
</evidence>
<evidence type="ECO:0000313" key="8">
    <source>
        <dbReference type="EMBL" id="KAK6227382.1"/>
    </source>
</evidence>
<dbReference type="PANTHER" id="PTHR48022">
    <property type="entry name" value="PLASTIDIC GLUCOSE TRANSPORTER 4"/>
    <property type="match status" value="1"/>
</dbReference>
<keyword evidence="3 6" id="KW-0812">Transmembrane</keyword>
<keyword evidence="8" id="KW-0762">Sugar transport</keyword>
<feature type="transmembrane region" description="Helical" evidence="6">
    <location>
        <begin position="118"/>
        <end position="140"/>
    </location>
</feature>
<evidence type="ECO:0000256" key="4">
    <source>
        <dbReference type="ARBA" id="ARBA00022989"/>
    </source>
</evidence>
<name>A0AAV9TUR7_9PEZI</name>
<evidence type="ECO:0000256" key="3">
    <source>
        <dbReference type="ARBA" id="ARBA00022692"/>
    </source>
</evidence>
<proteinExistence type="inferred from homology"/>
<dbReference type="Pfam" id="PF00083">
    <property type="entry name" value="Sugar_tr"/>
    <property type="match status" value="1"/>
</dbReference>
<evidence type="ECO:0000313" key="9">
    <source>
        <dbReference type="Proteomes" id="UP001327957"/>
    </source>
</evidence>
<dbReference type="SUPFAM" id="SSF103473">
    <property type="entry name" value="MFS general substrate transporter"/>
    <property type="match status" value="1"/>
</dbReference>
<feature type="domain" description="Major facilitator superfamily (MFS) profile" evidence="7">
    <location>
        <begin position="12"/>
        <end position="307"/>
    </location>
</feature>